<proteinExistence type="predicted"/>
<dbReference type="Proteomes" id="UP000007360">
    <property type="component" value="Unassembled WGS sequence"/>
</dbReference>
<gene>
    <name evidence="2" type="ORF">A994_02873</name>
</gene>
<feature type="transmembrane region" description="Helical" evidence="1">
    <location>
        <begin position="87"/>
        <end position="112"/>
    </location>
</feature>
<evidence type="ECO:0000313" key="2">
    <source>
        <dbReference type="EMBL" id="EKF86391.1"/>
    </source>
</evidence>
<reference evidence="2 3" key="1">
    <citation type="journal article" date="2012" name="J. Bacteriol.">
        <title>Draft genome sequence of Methanobacterium formicicum DSM 3637, an archaebacterium isolated from the methane producer amoeba Pelomyxa palustris.</title>
        <authorList>
            <person name="Gutierrez G."/>
        </authorList>
    </citation>
    <scope>NUCLEOTIDE SEQUENCE [LARGE SCALE GENOMIC DNA]</scope>
    <source>
        <strain evidence="3">DSM 3637 / PP1</strain>
    </source>
</reference>
<dbReference type="InterPro" id="IPR007404">
    <property type="entry name" value="YdjM-like"/>
</dbReference>
<dbReference type="AlphaFoldDB" id="K2QE79"/>
<protein>
    <recommendedName>
        <fullName evidence="4">Membrane-bound metal-dependent hydrolase</fullName>
    </recommendedName>
</protein>
<sequence length="158" mass="18038">MPDWIVHVAVAWTICRVLRFRYSEFNPANTALVMIGSILPDAIKVAVFSDVIGYNLWNLLYVFHLPIGTFIIAGIASLFFREKKTAFLFLSMGILTHYALDLLLIQVGYGMYLFYPVSWMGFSLNLVPNDDFYITMLALVIALVVYLVSGWLEKKRTL</sequence>
<evidence type="ECO:0000313" key="3">
    <source>
        <dbReference type="Proteomes" id="UP000007360"/>
    </source>
</evidence>
<keyword evidence="1" id="KW-0812">Transmembrane</keyword>
<keyword evidence="1" id="KW-0472">Membrane</keyword>
<evidence type="ECO:0000256" key="1">
    <source>
        <dbReference type="SAM" id="Phobius"/>
    </source>
</evidence>
<feature type="transmembrane region" description="Helical" evidence="1">
    <location>
        <begin position="132"/>
        <end position="152"/>
    </location>
</feature>
<comment type="caution">
    <text evidence="2">The sequence shown here is derived from an EMBL/GenBank/DDBJ whole genome shotgun (WGS) entry which is preliminary data.</text>
</comment>
<dbReference type="EMBL" id="AMPO01000002">
    <property type="protein sequence ID" value="EKF86391.1"/>
    <property type="molecule type" value="Genomic_DNA"/>
</dbReference>
<keyword evidence="3" id="KW-1185">Reference proteome</keyword>
<dbReference type="PATRIC" id="fig|1204725.3.peg.577"/>
<evidence type="ECO:0008006" key="4">
    <source>
        <dbReference type="Google" id="ProtNLM"/>
    </source>
</evidence>
<organism evidence="2 3">
    <name type="scientific">Methanobacterium formicicum (strain DSM 3637 / PP1)</name>
    <dbReference type="NCBI Taxonomy" id="1204725"/>
    <lineage>
        <taxon>Archaea</taxon>
        <taxon>Methanobacteriati</taxon>
        <taxon>Methanobacteriota</taxon>
        <taxon>Methanomada group</taxon>
        <taxon>Methanobacteria</taxon>
        <taxon>Methanobacteriales</taxon>
        <taxon>Methanobacteriaceae</taxon>
        <taxon>Methanobacterium</taxon>
    </lineage>
</organism>
<keyword evidence="1" id="KW-1133">Transmembrane helix</keyword>
<accession>K2QE79</accession>
<name>K2QE79_METFP</name>
<feature type="transmembrane region" description="Helical" evidence="1">
    <location>
        <begin position="59"/>
        <end position="80"/>
    </location>
</feature>
<dbReference type="Pfam" id="PF04307">
    <property type="entry name" value="YdjM"/>
    <property type="match status" value="1"/>
</dbReference>
<dbReference type="OrthoDB" id="241062at2157"/>